<evidence type="ECO:0000313" key="2">
    <source>
        <dbReference type="EMBL" id="KKB12516.1"/>
    </source>
</evidence>
<organism evidence="2 3">
    <name type="scientific">Devosia geojensis</name>
    <dbReference type="NCBI Taxonomy" id="443610"/>
    <lineage>
        <taxon>Bacteria</taxon>
        <taxon>Pseudomonadati</taxon>
        <taxon>Pseudomonadota</taxon>
        <taxon>Alphaproteobacteria</taxon>
        <taxon>Hyphomicrobiales</taxon>
        <taxon>Devosiaceae</taxon>
        <taxon>Devosia</taxon>
    </lineage>
</organism>
<dbReference type="SUPFAM" id="SSF55729">
    <property type="entry name" value="Acyl-CoA N-acyltransferases (Nat)"/>
    <property type="match status" value="1"/>
</dbReference>
<name>A0A0F5FUI8_9HYPH</name>
<dbReference type="PROSITE" id="PS51186">
    <property type="entry name" value="GNAT"/>
    <property type="match status" value="1"/>
</dbReference>
<dbReference type="AlphaFoldDB" id="A0A0F5FUI8"/>
<dbReference type="EMBL" id="JZEX01000061">
    <property type="protein sequence ID" value="KKB12516.1"/>
    <property type="molecule type" value="Genomic_DNA"/>
</dbReference>
<protein>
    <recommendedName>
        <fullName evidence="1">N-acetyltransferase domain-containing protein</fullName>
    </recommendedName>
</protein>
<dbReference type="GO" id="GO:0016747">
    <property type="term" value="F:acyltransferase activity, transferring groups other than amino-acyl groups"/>
    <property type="evidence" value="ECO:0007669"/>
    <property type="project" value="InterPro"/>
</dbReference>
<accession>A0A0F5FUI8</accession>
<dbReference type="InterPro" id="IPR027365">
    <property type="entry name" value="GNAT_acetyltra_YdfB-like"/>
</dbReference>
<reference evidence="2 3" key="1">
    <citation type="submission" date="2015-03" db="EMBL/GenBank/DDBJ databases">
        <authorList>
            <person name="Hassan Y.I."/>
            <person name="Lepp D."/>
            <person name="Li X.-Z."/>
            <person name="Zhou T."/>
        </authorList>
    </citation>
    <scope>NUCLEOTIDE SEQUENCE [LARGE SCALE GENOMIC DNA]</scope>
    <source>
        <strain evidence="2 3">BD-c194</strain>
    </source>
</reference>
<dbReference type="Pfam" id="PF12746">
    <property type="entry name" value="GNAT_acetyltran"/>
    <property type="match status" value="1"/>
</dbReference>
<gene>
    <name evidence="2" type="ORF">VE25_06155</name>
</gene>
<dbReference type="RefSeq" id="WP_046107726.1">
    <property type="nucleotide sequence ID" value="NZ_JZEX01000061.1"/>
</dbReference>
<sequence length="312" mass="33641">MHQLPSDRLHLARPLFEDSRFHGSILAVLAGTADGEVLVDSLSEPAVAVLSGPEGIYLGLSPDADPSLARRHIADWAYVYEPSATGMREDALPHPHFVQHARLAYRLDASAPQPQTPALPMGARLRAADLDGVEIEIDGALVSWCRPDCSVPGYMEIGVGTIPGFRRRGLAHAAAATMTSLAAAAGYAVGWHCHASNRASRALARRLGFDLVAEYTARSASLPAENAGDLHEAELLHLAGRFRDGAADFNWLRFHAAAAFCQAGQTNAALDDLHALVRNGWSGRRDWLESHWAFEPLQGSPAFLEVLARLPE</sequence>
<evidence type="ECO:0000259" key="1">
    <source>
        <dbReference type="PROSITE" id="PS51186"/>
    </source>
</evidence>
<comment type="caution">
    <text evidence="2">The sequence shown here is derived from an EMBL/GenBank/DDBJ whole genome shotgun (WGS) entry which is preliminary data.</text>
</comment>
<proteinExistence type="predicted"/>
<dbReference type="InterPro" id="IPR016181">
    <property type="entry name" value="Acyl_CoA_acyltransferase"/>
</dbReference>
<dbReference type="InterPro" id="IPR000182">
    <property type="entry name" value="GNAT_dom"/>
</dbReference>
<dbReference type="STRING" id="443610.VE25_06155"/>
<dbReference type="Gene3D" id="3.40.630.30">
    <property type="match status" value="1"/>
</dbReference>
<evidence type="ECO:0000313" key="3">
    <source>
        <dbReference type="Proteomes" id="UP000033632"/>
    </source>
</evidence>
<keyword evidence="3" id="KW-1185">Reference proteome</keyword>
<dbReference type="Proteomes" id="UP000033632">
    <property type="component" value="Unassembled WGS sequence"/>
</dbReference>
<dbReference type="PATRIC" id="fig|443610.3.peg.3783"/>
<feature type="domain" description="N-acetyltransferase" evidence="1">
    <location>
        <begin position="87"/>
        <end position="225"/>
    </location>
</feature>
<dbReference type="OrthoDB" id="7054616at2"/>